<reference evidence="3" key="1">
    <citation type="journal article" date="2019" name="Int. J. Syst. Evol. Microbiol.">
        <title>The Global Catalogue of Microorganisms (GCM) 10K type strain sequencing project: providing services to taxonomists for standard genome sequencing and annotation.</title>
        <authorList>
            <consortium name="The Broad Institute Genomics Platform"/>
            <consortium name="The Broad Institute Genome Sequencing Center for Infectious Disease"/>
            <person name="Wu L."/>
            <person name="Ma J."/>
        </authorList>
    </citation>
    <scope>NUCLEOTIDE SEQUENCE [LARGE SCALE GENOMIC DNA]</scope>
    <source>
        <strain evidence="3">JCM 16013</strain>
    </source>
</reference>
<dbReference type="SUPFAM" id="SSF52821">
    <property type="entry name" value="Rhodanese/Cell cycle control phosphatase"/>
    <property type="match status" value="1"/>
</dbReference>
<evidence type="ECO:0000313" key="3">
    <source>
        <dbReference type="Proteomes" id="UP001499854"/>
    </source>
</evidence>
<dbReference type="EMBL" id="BAAAQM010000001">
    <property type="protein sequence ID" value="GAA1951047.1"/>
    <property type="molecule type" value="Genomic_DNA"/>
</dbReference>
<dbReference type="InterPro" id="IPR001763">
    <property type="entry name" value="Rhodanese-like_dom"/>
</dbReference>
<dbReference type="PANTHER" id="PTHR43031">
    <property type="entry name" value="FAD-DEPENDENT OXIDOREDUCTASE"/>
    <property type="match status" value="1"/>
</dbReference>
<evidence type="ECO:0000313" key="2">
    <source>
        <dbReference type="EMBL" id="GAA1951047.1"/>
    </source>
</evidence>
<dbReference type="PROSITE" id="PS50206">
    <property type="entry name" value="RHODANESE_3"/>
    <property type="match status" value="1"/>
</dbReference>
<gene>
    <name evidence="2" type="ORF">GCM10009838_02720</name>
</gene>
<dbReference type="Pfam" id="PF00581">
    <property type="entry name" value="Rhodanese"/>
    <property type="match status" value="1"/>
</dbReference>
<accession>A0ABP5BU00</accession>
<sequence length="107" mass="11193">MLATTDVISLPEDGLLLDVREDDEWTAGHAPTARHIPMSVFVARKEEIGTPEGPVYVICRAGSRSAQVATYLNQNGVEAVNVTGGMQAWAAAGKPVVTDSGDAGTVI</sequence>
<organism evidence="2 3">
    <name type="scientific">Catenulispora subtropica</name>
    <dbReference type="NCBI Taxonomy" id="450798"/>
    <lineage>
        <taxon>Bacteria</taxon>
        <taxon>Bacillati</taxon>
        <taxon>Actinomycetota</taxon>
        <taxon>Actinomycetes</taxon>
        <taxon>Catenulisporales</taxon>
        <taxon>Catenulisporaceae</taxon>
        <taxon>Catenulispora</taxon>
    </lineage>
</organism>
<dbReference type="Gene3D" id="3.40.250.10">
    <property type="entry name" value="Rhodanese-like domain"/>
    <property type="match status" value="1"/>
</dbReference>
<name>A0ABP5BU00_9ACTN</name>
<dbReference type="InterPro" id="IPR036873">
    <property type="entry name" value="Rhodanese-like_dom_sf"/>
</dbReference>
<proteinExistence type="predicted"/>
<comment type="caution">
    <text evidence="2">The sequence shown here is derived from an EMBL/GenBank/DDBJ whole genome shotgun (WGS) entry which is preliminary data.</text>
</comment>
<dbReference type="RefSeq" id="WP_344655011.1">
    <property type="nucleotide sequence ID" value="NZ_BAAAQM010000001.1"/>
</dbReference>
<dbReference type="InterPro" id="IPR050229">
    <property type="entry name" value="GlpE_sulfurtransferase"/>
</dbReference>
<feature type="domain" description="Rhodanese" evidence="1">
    <location>
        <begin position="10"/>
        <end position="98"/>
    </location>
</feature>
<keyword evidence="3" id="KW-1185">Reference proteome</keyword>
<dbReference type="PANTHER" id="PTHR43031:SF17">
    <property type="entry name" value="SULFURTRANSFERASE YTWF-RELATED"/>
    <property type="match status" value="1"/>
</dbReference>
<dbReference type="CDD" id="cd00158">
    <property type="entry name" value="RHOD"/>
    <property type="match status" value="1"/>
</dbReference>
<dbReference type="SMART" id="SM00450">
    <property type="entry name" value="RHOD"/>
    <property type="match status" value="1"/>
</dbReference>
<dbReference type="Proteomes" id="UP001499854">
    <property type="component" value="Unassembled WGS sequence"/>
</dbReference>
<protein>
    <submittedName>
        <fullName evidence="2">Rhodanese-like domain-containing protein</fullName>
    </submittedName>
</protein>
<evidence type="ECO:0000259" key="1">
    <source>
        <dbReference type="PROSITE" id="PS50206"/>
    </source>
</evidence>